<dbReference type="RefSeq" id="WP_188530375.1">
    <property type="nucleotide sequence ID" value="NZ_BMGR01000004.1"/>
</dbReference>
<dbReference type="AlphaFoldDB" id="A0A917CUM5"/>
<accession>A0A917CUM5</accession>
<evidence type="ECO:0000313" key="1">
    <source>
        <dbReference type="EMBL" id="GGF98207.1"/>
    </source>
</evidence>
<evidence type="ECO:0000313" key="2">
    <source>
        <dbReference type="Proteomes" id="UP000644756"/>
    </source>
</evidence>
<dbReference type="Proteomes" id="UP000644756">
    <property type="component" value="Unassembled WGS sequence"/>
</dbReference>
<evidence type="ECO:0008006" key="3">
    <source>
        <dbReference type="Google" id="ProtNLM"/>
    </source>
</evidence>
<dbReference type="GO" id="GO:0015035">
    <property type="term" value="F:protein-disulfide reductase activity"/>
    <property type="evidence" value="ECO:0007669"/>
    <property type="project" value="InterPro"/>
</dbReference>
<name>A0A917CUM5_9BACL</name>
<reference evidence="1" key="1">
    <citation type="journal article" date="2014" name="Int. J. Syst. Evol. Microbiol.">
        <title>Complete genome sequence of Corynebacterium casei LMG S-19264T (=DSM 44701T), isolated from a smear-ripened cheese.</title>
        <authorList>
            <consortium name="US DOE Joint Genome Institute (JGI-PGF)"/>
            <person name="Walter F."/>
            <person name="Albersmeier A."/>
            <person name="Kalinowski J."/>
            <person name="Ruckert C."/>
        </authorList>
    </citation>
    <scope>NUCLEOTIDE SEQUENCE</scope>
    <source>
        <strain evidence="1">CGMCC 1.12987</strain>
    </source>
</reference>
<reference evidence="1" key="2">
    <citation type="submission" date="2020-09" db="EMBL/GenBank/DDBJ databases">
        <authorList>
            <person name="Sun Q."/>
            <person name="Zhou Y."/>
        </authorList>
    </citation>
    <scope>NUCLEOTIDE SEQUENCE</scope>
    <source>
        <strain evidence="1">CGMCC 1.12987</strain>
    </source>
</reference>
<protein>
    <recommendedName>
        <fullName evidence="3">Thiol-disulfide oxidoreductase DCC</fullName>
    </recommendedName>
</protein>
<proteinExistence type="predicted"/>
<dbReference type="PANTHER" id="PTHR33639:SF2">
    <property type="entry name" value="DUF393 DOMAIN-CONTAINING PROTEIN"/>
    <property type="match status" value="1"/>
</dbReference>
<keyword evidence="2" id="KW-1185">Reference proteome</keyword>
<comment type="caution">
    <text evidence="1">The sequence shown here is derived from an EMBL/GenBank/DDBJ whole genome shotgun (WGS) entry which is preliminary data.</text>
</comment>
<dbReference type="Pfam" id="PF04134">
    <property type="entry name" value="DCC1-like"/>
    <property type="match status" value="1"/>
</dbReference>
<gene>
    <name evidence="1" type="primary">yuxK</name>
    <name evidence="1" type="ORF">GCM10010916_14300</name>
</gene>
<dbReference type="InterPro" id="IPR007263">
    <property type="entry name" value="DCC1-like"/>
</dbReference>
<organism evidence="1 2">
    <name type="scientific">Paenibacillus abyssi</name>
    <dbReference type="NCBI Taxonomy" id="1340531"/>
    <lineage>
        <taxon>Bacteria</taxon>
        <taxon>Bacillati</taxon>
        <taxon>Bacillota</taxon>
        <taxon>Bacilli</taxon>
        <taxon>Bacillales</taxon>
        <taxon>Paenibacillaceae</taxon>
        <taxon>Paenibacillus</taxon>
    </lineage>
</organism>
<dbReference type="InterPro" id="IPR052927">
    <property type="entry name" value="DCC_oxidoreductase"/>
</dbReference>
<dbReference type="PANTHER" id="PTHR33639">
    <property type="entry name" value="THIOL-DISULFIDE OXIDOREDUCTASE DCC"/>
    <property type="match status" value="1"/>
</dbReference>
<sequence length="149" mass="17238">MNNDVSRREEPALLLIDGHCNLCHAITRFVIKRDAAMRFQFASIQSKAGQRLLAEGSLAADDLDTFVMIQNGRYYTKSDAALRVFGKLGRLWPLLYPLIVFPAFIRDIVYDYIAGRRYRWFGRNEVCLMPTAELRRRFIEDAEEGSQDE</sequence>
<dbReference type="EMBL" id="BMGR01000004">
    <property type="protein sequence ID" value="GGF98207.1"/>
    <property type="molecule type" value="Genomic_DNA"/>
</dbReference>